<evidence type="ECO:0000313" key="4">
    <source>
        <dbReference type="Proteomes" id="UP000016935"/>
    </source>
</evidence>
<dbReference type="HOGENOM" id="CLU_024462_1_0_1"/>
<dbReference type="Gene3D" id="1.20.1280.50">
    <property type="match status" value="1"/>
</dbReference>
<dbReference type="SMART" id="SM00256">
    <property type="entry name" value="FBOX"/>
    <property type="match status" value="1"/>
</dbReference>
<evidence type="ECO:0000313" key="3">
    <source>
        <dbReference type="EMBL" id="EOA88395.1"/>
    </source>
</evidence>
<dbReference type="InterPro" id="IPR036047">
    <property type="entry name" value="F-box-like_dom_sf"/>
</dbReference>
<evidence type="ECO:0000259" key="2">
    <source>
        <dbReference type="PROSITE" id="PS50181"/>
    </source>
</evidence>
<accession>R0IUB2</accession>
<dbReference type="InterPro" id="IPR036322">
    <property type="entry name" value="WD40_repeat_dom_sf"/>
</dbReference>
<feature type="domain" description="F-box" evidence="2">
    <location>
        <begin position="23"/>
        <end position="69"/>
    </location>
</feature>
<evidence type="ECO:0000256" key="1">
    <source>
        <dbReference type="SAM" id="MobiDB-lite"/>
    </source>
</evidence>
<proteinExistence type="predicted"/>
<sequence>MKRAHDGDADEERLVKAPRLLHPDRLSKLSEELLVRVLSFVPVPSLLVCQRVSKRLSRLAVDSELWKAAYYRTFVLPRASRIPGIKDPANPNRLHYSSRLSKWLEDGYLVKDGTQTNWKQQYRLRHNWTQGQCAVSEIVVAERPPDPPLLVMMSNNIIYAADSISGLRAWSSKNDRDLLASTELLDEANAPRLPISMAIDASEGEESVERAAIGFEDGSFSIYALRKNHKRFKKLFTHPPSSNGMLSALAYSSPYLLTMTEDHLLSLYAFEEISTAHGMLDAPKLLYSLRSHTAWPPVSLSLRMNASGMTAAIAYSIPTYLSGWTVGVQELILSHKGVLLESRLATAADEHSFTLSAYRSPSSPSVRFSLPMPGSTREATGTGGPSRSKPTSMSYSHPYLLVAHPDNTLSLYLVRSTSKALSISSGNRLWGHTSSISGAHVGMRGKAVSVSRLGDELRVWDLEGGMNSSVNRKRSRNGELSVRIQPSKVGEVDTQGDTSGKQIGLRFALDQGFDDSSVSRGWVGFDEQNVIVLREKSEGSQALVVYDFS</sequence>
<dbReference type="eggNOG" id="ENOG502S32V">
    <property type="taxonomic scope" value="Eukaryota"/>
</dbReference>
<dbReference type="Gene3D" id="2.130.10.10">
    <property type="entry name" value="YVTN repeat-like/Quinoprotein amine dehydrogenase"/>
    <property type="match status" value="1"/>
</dbReference>
<dbReference type="Pfam" id="PF25499">
    <property type="entry name" value="Beta-prop_pof12"/>
    <property type="match status" value="1"/>
</dbReference>
<feature type="region of interest" description="Disordered" evidence="1">
    <location>
        <begin position="361"/>
        <end position="392"/>
    </location>
</feature>
<dbReference type="SUPFAM" id="SSF81383">
    <property type="entry name" value="F-box domain"/>
    <property type="match status" value="1"/>
</dbReference>
<name>R0IUB2_EXST2</name>
<dbReference type="SUPFAM" id="SSF50978">
    <property type="entry name" value="WD40 repeat-like"/>
    <property type="match status" value="1"/>
</dbReference>
<dbReference type="STRING" id="671987.R0IUB2"/>
<dbReference type="GeneID" id="19396070"/>
<reference evidence="3 4" key="1">
    <citation type="journal article" date="2012" name="PLoS Pathog.">
        <title>Diverse lifestyles and strategies of plant pathogenesis encoded in the genomes of eighteen Dothideomycetes fungi.</title>
        <authorList>
            <person name="Ohm R.A."/>
            <person name="Feau N."/>
            <person name="Henrissat B."/>
            <person name="Schoch C.L."/>
            <person name="Horwitz B.A."/>
            <person name="Barry K.W."/>
            <person name="Condon B.J."/>
            <person name="Copeland A.C."/>
            <person name="Dhillon B."/>
            <person name="Glaser F."/>
            <person name="Hesse C.N."/>
            <person name="Kosti I."/>
            <person name="LaButti K."/>
            <person name="Lindquist E.A."/>
            <person name="Lucas S."/>
            <person name="Salamov A.A."/>
            <person name="Bradshaw R.E."/>
            <person name="Ciuffetti L."/>
            <person name="Hamelin R.C."/>
            <person name="Kema G.H.J."/>
            <person name="Lawrence C."/>
            <person name="Scott J.A."/>
            <person name="Spatafora J.W."/>
            <person name="Turgeon B.G."/>
            <person name="de Wit P.J.G.M."/>
            <person name="Zhong S."/>
            <person name="Goodwin S.B."/>
            <person name="Grigoriev I.V."/>
        </authorList>
    </citation>
    <scope>NUCLEOTIDE SEQUENCE [LARGE SCALE GENOMIC DNA]</scope>
    <source>
        <strain evidence="4">28A</strain>
    </source>
</reference>
<dbReference type="AlphaFoldDB" id="R0IUB2"/>
<reference evidence="3 4" key="2">
    <citation type="journal article" date="2013" name="PLoS Genet.">
        <title>Comparative genome structure, secondary metabolite, and effector coding capacity across Cochliobolus pathogens.</title>
        <authorList>
            <person name="Condon B.J."/>
            <person name="Leng Y."/>
            <person name="Wu D."/>
            <person name="Bushley K.E."/>
            <person name="Ohm R.A."/>
            <person name="Otillar R."/>
            <person name="Martin J."/>
            <person name="Schackwitz W."/>
            <person name="Grimwood J."/>
            <person name="MohdZainudin N."/>
            <person name="Xue C."/>
            <person name="Wang R."/>
            <person name="Manning V.A."/>
            <person name="Dhillon B."/>
            <person name="Tu Z.J."/>
            <person name="Steffenson B.J."/>
            <person name="Salamov A."/>
            <person name="Sun H."/>
            <person name="Lowry S."/>
            <person name="LaButti K."/>
            <person name="Han J."/>
            <person name="Copeland A."/>
            <person name="Lindquist E."/>
            <person name="Barry K."/>
            <person name="Schmutz J."/>
            <person name="Baker S.E."/>
            <person name="Ciuffetti L.M."/>
            <person name="Grigoriev I.V."/>
            <person name="Zhong S."/>
            <person name="Turgeon B.G."/>
        </authorList>
    </citation>
    <scope>NUCLEOTIDE SEQUENCE [LARGE SCALE GENOMIC DNA]</scope>
    <source>
        <strain evidence="4">28A</strain>
    </source>
</reference>
<dbReference type="RefSeq" id="XP_008023836.1">
    <property type="nucleotide sequence ID" value="XM_008025645.1"/>
</dbReference>
<dbReference type="EMBL" id="KB908537">
    <property type="protein sequence ID" value="EOA88395.1"/>
    <property type="molecule type" value="Genomic_DNA"/>
</dbReference>
<dbReference type="Proteomes" id="UP000016935">
    <property type="component" value="Unassembled WGS sequence"/>
</dbReference>
<organism evidence="3 4">
    <name type="scientific">Exserohilum turcicum (strain 28A)</name>
    <name type="common">Northern leaf blight fungus</name>
    <name type="synonym">Setosphaeria turcica</name>
    <dbReference type="NCBI Taxonomy" id="671987"/>
    <lineage>
        <taxon>Eukaryota</taxon>
        <taxon>Fungi</taxon>
        <taxon>Dikarya</taxon>
        <taxon>Ascomycota</taxon>
        <taxon>Pezizomycotina</taxon>
        <taxon>Dothideomycetes</taxon>
        <taxon>Pleosporomycetidae</taxon>
        <taxon>Pleosporales</taxon>
        <taxon>Pleosporineae</taxon>
        <taxon>Pleosporaceae</taxon>
        <taxon>Exserohilum</taxon>
    </lineage>
</organism>
<dbReference type="InterPro" id="IPR015943">
    <property type="entry name" value="WD40/YVTN_repeat-like_dom_sf"/>
</dbReference>
<keyword evidence="4" id="KW-1185">Reference proteome</keyword>
<protein>
    <recommendedName>
        <fullName evidence="2">F-box domain-containing protein</fullName>
    </recommendedName>
</protein>
<dbReference type="Pfam" id="PF12937">
    <property type="entry name" value="F-box-like"/>
    <property type="match status" value="1"/>
</dbReference>
<dbReference type="OrthoDB" id="3219396at2759"/>
<dbReference type="PROSITE" id="PS50181">
    <property type="entry name" value="FBOX"/>
    <property type="match status" value="1"/>
</dbReference>
<dbReference type="InterPro" id="IPR001810">
    <property type="entry name" value="F-box_dom"/>
</dbReference>
<gene>
    <name evidence="3" type="ORF">SETTUDRAFT_129191</name>
</gene>